<name>A0A835D271_TETSI</name>
<dbReference type="PIRSF" id="PIRSF000332">
    <property type="entry name" value="FMO"/>
    <property type="match status" value="1"/>
</dbReference>
<dbReference type="OMA" id="MNKGPEV"/>
<dbReference type="Gene3D" id="3.50.50.60">
    <property type="entry name" value="FAD/NAD(P)-binding domain"/>
    <property type="match status" value="2"/>
</dbReference>
<evidence type="ECO:0000256" key="1">
    <source>
        <dbReference type="ARBA" id="ARBA00009183"/>
    </source>
</evidence>
<dbReference type="InterPro" id="IPR000960">
    <property type="entry name" value="Flavin_mOase"/>
</dbReference>
<evidence type="ECO:0000256" key="6">
    <source>
        <dbReference type="RuleBase" id="RU361177"/>
    </source>
</evidence>
<dbReference type="PROSITE" id="PS51257">
    <property type="entry name" value="PROKAR_LIPOPROTEIN"/>
    <property type="match status" value="1"/>
</dbReference>
<evidence type="ECO:0000256" key="4">
    <source>
        <dbReference type="ARBA" id="ARBA00022857"/>
    </source>
</evidence>
<proteinExistence type="inferred from homology"/>
<keyword evidence="3 6" id="KW-0274">FAD</keyword>
<dbReference type="InterPro" id="IPR050346">
    <property type="entry name" value="FMO-like"/>
</dbReference>
<keyword evidence="8" id="KW-1185">Reference proteome</keyword>
<dbReference type="InterPro" id="IPR036188">
    <property type="entry name" value="FAD/NAD-bd_sf"/>
</dbReference>
<dbReference type="FunFam" id="3.50.50.60:FF:000226">
    <property type="entry name" value="Flavin-containing monooxygenase"/>
    <property type="match status" value="1"/>
</dbReference>
<comment type="caution">
    <text evidence="7">The sequence shown here is derived from an EMBL/GenBank/DDBJ whole genome shotgun (WGS) entry which is preliminary data.</text>
</comment>
<dbReference type="AlphaFoldDB" id="A0A835D271"/>
<keyword evidence="5 6" id="KW-0560">Oxidoreductase</keyword>
<protein>
    <recommendedName>
        <fullName evidence="6">Flavin-containing monooxygenase</fullName>
        <ecNumber evidence="6">1.-.-.-</ecNumber>
    </recommendedName>
</protein>
<comment type="similarity">
    <text evidence="1 6">Belongs to the FMO family.</text>
</comment>
<dbReference type="EMBL" id="JABCRI010000024">
    <property type="protein sequence ID" value="KAF8377713.1"/>
    <property type="molecule type" value="Genomic_DNA"/>
</dbReference>
<reference evidence="7 8" key="1">
    <citation type="submission" date="2020-04" db="EMBL/GenBank/DDBJ databases">
        <title>Plant Genome Project.</title>
        <authorList>
            <person name="Zhang R.-G."/>
        </authorList>
    </citation>
    <scope>NUCLEOTIDE SEQUENCE [LARGE SCALE GENOMIC DNA]</scope>
    <source>
        <strain evidence="7">YNK0</strain>
        <tissue evidence="7">Leaf</tissue>
    </source>
</reference>
<keyword evidence="4" id="KW-0521">NADP</keyword>
<evidence type="ECO:0000313" key="7">
    <source>
        <dbReference type="EMBL" id="KAF8377713.1"/>
    </source>
</evidence>
<gene>
    <name evidence="7" type="ORF">HHK36_031097</name>
</gene>
<dbReference type="Pfam" id="PF00743">
    <property type="entry name" value="FMO-like"/>
    <property type="match status" value="1"/>
</dbReference>
<dbReference type="Proteomes" id="UP000655225">
    <property type="component" value="Unassembled WGS sequence"/>
</dbReference>
<organism evidence="7 8">
    <name type="scientific">Tetracentron sinense</name>
    <name type="common">Spur-leaf</name>
    <dbReference type="NCBI Taxonomy" id="13715"/>
    <lineage>
        <taxon>Eukaryota</taxon>
        <taxon>Viridiplantae</taxon>
        <taxon>Streptophyta</taxon>
        <taxon>Embryophyta</taxon>
        <taxon>Tracheophyta</taxon>
        <taxon>Spermatophyta</taxon>
        <taxon>Magnoliopsida</taxon>
        <taxon>Trochodendrales</taxon>
        <taxon>Trochodendraceae</taxon>
        <taxon>Tetracentron</taxon>
    </lineage>
</organism>
<evidence type="ECO:0000256" key="3">
    <source>
        <dbReference type="ARBA" id="ARBA00022827"/>
    </source>
</evidence>
<keyword evidence="6" id="KW-0503">Monooxygenase</keyword>
<dbReference type="EC" id="1.-.-.-" evidence="6"/>
<dbReference type="GO" id="GO:0050660">
    <property type="term" value="F:flavin adenine dinucleotide binding"/>
    <property type="evidence" value="ECO:0007669"/>
    <property type="project" value="InterPro"/>
</dbReference>
<dbReference type="OrthoDB" id="66881at2759"/>
<comment type="cofactor">
    <cofactor evidence="6">
        <name>FAD</name>
        <dbReference type="ChEBI" id="CHEBI:57692"/>
    </cofactor>
</comment>
<sequence>MERRVAIIGAGVSGLLACKYTLEKGFSPIVFEARNGLGGVWSQTIESTKLQTPKQVYQFSDFPWPSSVKETFPDHNQVMGYLDSYARRFNILPRIKFNSKVTGIDYVGVSDEQMLSWSLWGGNGEPFSPRGKWNITVLLDTLHPEWKIYEVDFVILCIGRFSDLPNIPDFPAMKGPEAFKGKVIHSMDYAAMDDASAAEFIKGKRVTVIGFQKSAVDIGAECAKTNGVGKPCTMIFRTVHWMVPDDLVPRVFRELNRFSEFMIHKPGEGFFLFLLAALLSPLMWLVSKVVESFLKWKYPLKKYKMIPEHGFFQQIFSCMFTILPANFYNRVKEGSLILKKSQGFSFWRKGLIVDGEATPLETDIVIFATGYRGDEKLRNIFSSTTFQNCIMGLPNLTVPFYRECIHPRVPQLAILGYSESPAILYTTEMRSRWVAHLLVGTFKLPSIREMEEDVKKWEKGMRRYPRENYKRSCVSVMLQIYCNDQLCRDMGCNPRRKKGFFAELFAPYGPLDYANLSSVERLK</sequence>
<evidence type="ECO:0000256" key="2">
    <source>
        <dbReference type="ARBA" id="ARBA00022630"/>
    </source>
</evidence>
<dbReference type="SUPFAM" id="SSF51905">
    <property type="entry name" value="FAD/NAD(P)-binding domain"/>
    <property type="match status" value="2"/>
</dbReference>
<accession>A0A835D271</accession>
<evidence type="ECO:0000256" key="5">
    <source>
        <dbReference type="ARBA" id="ARBA00023002"/>
    </source>
</evidence>
<keyword evidence="2 6" id="KW-0285">Flavoprotein</keyword>
<dbReference type="GO" id="GO:0050661">
    <property type="term" value="F:NADP binding"/>
    <property type="evidence" value="ECO:0007669"/>
    <property type="project" value="InterPro"/>
</dbReference>
<dbReference type="InterPro" id="IPR020946">
    <property type="entry name" value="Flavin_mOase-like"/>
</dbReference>
<dbReference type="FunFam" id="3.50.50.60:FF:000403">
    <property type="entry name" value="Flavin-containing monooxygenase"/>
    <property type="match status" value="1"/>
</dbReference>
<dbReference type="GO" id="GO:0004499">
    <property type="term" value="F:N,N-dimethylaniline monooxygenase activity"/>
    <property type="evidence" value="ECO:0007669"/>
    <property type="project" value="InterPro"/>
</dbReference>
<dbReference type="PANTHER" id="PTHR23023">
    <property type="entry name" value="DIMETHYLANILINE MONOOXYGENASE"/>
    <property type="match status" value="1"/>
</dbReference>
<evidence type="ECO:0000313" key="8">
    <source>
        <dbReference type="Proteomes" id="UP000655225"/>
    </source>
</evidence>